<dbReference type="PATRIC" id="fig|56110.3.peg.1272"/>
<dbReference type="RefSeq" id="WP_015147434.1">
    <property type="nucleotide sequence ID" value="NC_019693.1"/>
</dbReference>
<gene>
    <name evidence="1" type="ORF">Oscil6304_1055</name>
</gene>
<dbReference type="EMBL" id="CP003607">
    <property type="protein sequence ID" value="AFY80784.1"/>
    <property type="molecule type" value="Genomic_DNA"/>
</dbReference>
<sequence>MATETQHLTRQFELSFLLDAKDVLSAKVVDSKLFLVNQEPREYRITLEIDWLEYQRIVQAEGFNLTQAARSQAEALSFDENRPLKIELRLDENLFPDLIQNGNSVEELMNYLITRNQANKSSDFFNAHHWYVLDVNQGVHLPPDLEGVGELKMGYRTAWADEKNKPEDVIKIGDSRKSSQMNADHPILEIITEVLTQNNQPLYQWESDHVVSFPYQGKNEKWRCYADAREEMSLCCFYSIFPDAVPIEKRAPVAELLMRINYTLTVGNFEMDFEDGEVRFRTSIDVEGDRLSTQLFRQLTIANVTMMDRYLPAIRNLLKNDMSPTEAIAAI</sequence>
<dbReference type="InParanoid" id="K9TFL0"/>
<evidence type="ECO:0000313" key="1">
    <source>
        <dbReference type="EMBL" id="AFY80784.1"/>
    </source>
</evidence>
<dbReference type="Proteomes" id="UP000010367">
    <property type="component" value="Chromosome"/>
</dbReference>
<accession>K9TFL0</accession>
<evidence type="ECO:0008006" key="3">
    <source>
        <dbReference type="Google" id="ProtNLM"/>
    </source>
</evidence>
<dbReference type="OrthoDB" id="5192220at2"/>
<dbReference type="eggNOG" id="COG5465">
    <property type="taxonomic scope" value="Bacteria"/>
</dbReference>
<dbReference type="InterPro" id="IPR019660">
    <property type="entry name" value="Put_sensory_transdc_reg_YbjN"/>
</dbReference>
<keyword evidence="2" id="KW-1185">Reference proteome</keyword>
<proteinExistence type="predicted"/>
<dbReference type="Pfam" id="PF10722">
    <property type="entry name" value="YbjN"/>
    <property type="match status" value="1"/>
</dbReference>
<evidence type="ECO:0000313" key="2">
    <source>
        <dbReference type="Proteomes" id="UP000010367"/>
    </source>
</evidence>
<dbReference type="AlphaFoldDB" id="K9TFL0"/>
<dbReference type="KEGG" id="oac:Oscil6304_1055"/>
<organism evidence="1 2">
    <name type="scientific">Oscillatoria acuminata PCC 6304</name>
    <dbReference type="NCBI Taxonomy" id="56110"/>
    <lineage>
        <taxon>Bacteria</taxon>
        <taxon>Bacillati</taxon>
        <taxon>Cyanobacteriota</taxon>
        <taxon>Cyanophyceae</taxon>
        <taxon>Oscillatoriophycideae</taxon>
        <taxon>Oscillatoriales</taxon>
        <taxon>Oscillatoriaceae</taxon>
        <taxon>Oscillatoria</taxon>
    </lineage>
</organism>
<dbReference type="STRING" id="56110.Oscil6304_1055"/>
<protein>
    <recommendedName>
        <fullName evidence="3">Bacterial sensory transduction regulator</fullName>
    </recommendedName>
</protein>
<dbReference type="HOGENOM" id="CLU_729027_0_0_3"/>
<dbReference type="CDD" id="cd17033">
    <property type="entry name" value="DR1245-like"/>
    <property type="match status" value="1"/>
</dbReference>
<name>K9TFL0_9CYAN</name>
<reference evidence="1 2" key="1">
    <citation type="submission" date="2012-06" db="EMBL/GenBank/DDBJ databases">
        <title>Finished chromosome of genome of Oscillatoria acuminata PCC 6304.</title>
        <authorList>
            <consortium name="US DOE Joint Genome Institute"/>
            <person name="Gugger M."/>
            <person name="Coursin T."/>
            <person name="Rippka R."/>
            <person name="Tandeau De Marsac N."/>
            <person name="Huntemann M."/>
            <person name="Wei C.-L."/>
            <person name="Han J."/>
            <person name="Detter J.C."/>
            <person name="Han C."/>
            <person name="Tapia R."/>
            <person name="Davenport K."/>
            <person name="Daligault H."/>
            <person name="Erkkila T."/>
            <person name="Gu W."/>
            <person name="Munk A.C.C."/>
            <person name="Teshima H."/>
            <person name="Xu Y."/>
            <person name="Chain P."/>
            <person name="Chen A."/>
            <person name="Krypides N."/>
            <person name="Mavromatis K."/>
            <person name="Markowitz V."/>
            <person name="Szeto E."/>
            <person name="Ivanova N."/>
            <person name="Mikhailova N."/>
            <person name="Ovchinnikova G."/>
            <person name="Pagani I."/>
            <person name="Pati A."/>
            <person name="Goodwin L."/>
            <person name="Peters L."/>
            <person name="Pitluck S."/>
            <person name="Woyke T."/>
            <person name="Kerfeld C."/>
        </authorList>
    </citation>
    <scope>NUCLEOTIDE SEQUENCE [LARGE SCALE GENOMIC DNA]</scope>
    <source>
        <strain evidence="1 2">PCC 6304</strain>
    </source>
</reference>